<accession>A0A0M4FV75</accession>
<name>A0A0M4FV75_9BACI</name>
<reference evidence="3" key="1">
    <citation type="submission" date="2015-08" db="EMBL/GenBank/DDBJ databases">
        <title>Genome sequencing project for genomic taxonomy and phylogenomics of Bacillus-like bacteria.</title>
        <authorList>
            <person name="Liu B."/>
            <person name="Wang J."/>
            <person name="Zhu Y."/>
            <person name="Liu G."/>
            <person name="Chen Q."/>
            <person name="Chen Z."/>
            <person name="Lan J."/>
            <person name="Che J."/>
            <person name="Ge C."/>
            <person name="Shi H."/>
            <person name="Pan Z."/>
            <person name="Liu X."/>
        </authorList>
    </citation>
    <scope>NUCLEOTIDE SEQUENCE [LARGE SCALE GENOMIC DNA]</scope>
    <source>
        <strain evidence="3">FJAT-4402</strain>
    </source>
</reference>
<keyword evidence="1" id="KW-0812">Transmembrane</keyword>
<keyword evidence="3" id="KW-1185">Reference proteome</keyword>
<keyword evidence="1" id="KW-1133">Transmembrane helix</keyword>
<dbReference type="EMBL" id="CP012600">
    <property type="protein sequence ID" value="ALC83897.1"/>
    <property type="molecule type" value="Genomic_DNA"/>
</dbReference>
<dbReference type="AlphaFoldDB" id="A0A0M4FV75"/>
<evidence type="ECO:0000256" key="1">
    <source>
        <dbReference type="SAM" id="Phobius"/>
    </source>
</evidence>
<reference evidence="2 3" key="2">
    <citation type="journal article" date="2016" name="Int. J. Syst. Evol. Microbiol.">
        <title>Bacillus gobiensis sp. nov., isolated from a soil sample.</title>
        <authorList>
            <person name="Liu B."/>
            <person name="Liu G.H."/>
            <person name="Cetin S."/>
            <person name="Schumann P."/>
            <person name="Pan Z.Z."/>
            <person name="Chen Q.Q."/>
        </authorList>
    </citation>
    <scope>NUCLEOTIDE SEQUENCE [LARGE SCALE GENOMIC DNA]</scope>
    <source>
        <strain evidence="2 3">FJAT-4402</strain>
    </source>
</reference>
<dbReference type="PATRIC" id="fig|1441095.3.peg.4887"/>
<organism evidence="2 3">
    <name type="scientific">Bacillus gobiensis</name>
    <dbReference type="NCBI Taxonomy" id="1441095"/>
    <lineage>
        <taxon>Bacteria</taxon>
        <taxon>Bacillati</taxon>
        <taxon>Bacillota</taxon>
        <taxon>Bacilli</taxon>
        <taxon>Bacillales</taxon>
        <taxon>Bacillaceae</taxon>
        <taxon>Bacillus</taxon>
    </lineage>
</organism>
<proteinExistence type="predicted"/>
<dbReference type="Proteomes" id="UP000067625">
    <property type="component" value="Chromosome"/>
</dbReference>
<evidence type="ECO:0000313" key="3">
    <source>
        <dbReference type="Proteomes" id="UP000067625"/>
    </source>
</evidence>
<evidence type="ECO:0000313" key="2">
    <source>
        <dbReference type="EMBL" id="ALC83897.1"/>
    </source>
</evidence>
<dbReference type="RefSeq" id="WP_053605775.1">
    <property type="nucleotide sequence ID" value="NZ_CP012600.1"/>
</dbReference>
<feature type="transmembrane region" description="Helical" evidence="1">
    <location>
        <begin position="20"/>
        <end position="38"/>
    </location>
</feature>
<sequence length="207" mass="23914">MKLRILMEENVETELKQRAYYLGAPLTSVIILHLVLYSSSFSASKANLDLFKGTKSIQINFRDYVVNLYNDKPRYNHQLHFLISYHLNKVVKKTNEQWKSFKADKKQRLIFNTYLIDKQIINNIKDFKDKTGLSLTVIINYAAILDLQDQISNVVGDKQPQGFQLSESIIGNLTQECENKNLKLGYLLGEKLEILINSLSRSLKVRA</sequence>
<protein>
    <submittedName>
        <fullName evidence="2">Uncharacterized protein</fullName>
    </submittedName>
</protein>
<keyword evidence="1" id="KW-0472">Membrane</keyword>
<gene>
    <name evidence="2" type="ORF">AM592_22125</name>
</gene>